<proteinExistence type="predicted"/>
<name>A0AAU8PJH0_DESK7</name>
<evidence type="ECO:0000313" key="2">
    <source>
        <dbReference type="Proteomes" id="UP000009229"/>
    </source>
</evidence>
<accession>A0AAU8PJH0</accession>
<dbReference type="AlphaFoldDB" id="A0AAU8PJH0"/>
<dbReference type="EMBL" id="CP002770">
    <property type="protein sequence ID" value="AEG16009.1"/>
    <property type="molecule type" value="Genomic_DNA"/>
</dbReference>
<evidence type="ECO:0000313" key="1">
    <source>
        <dbReference type="EMBL" id="AEG16009.1"/>
    </source>
</evidence>
<reference evidence="2" key="1">
    <citation type="submission" date="2011-05" db="EMBL/GenBank/DDBJ databases">
        <title>Complete sequence of Desulfotomaculum kuznetsovii DSM 6115.</title>
        <authorList>
            <person name="Lucas S."/>
            <person name="Han J."/>
            <person name="Lapidus A."/>
            <person name="Cheng J.-F."/>
            <person name="Goodwin L."/>
            <person name="Pitluck S."/>
            <person name="Peters L."/>
            <person name="Mikhailova N."/>
            <person name="Lu M."/>
            <person name="Saunders E."/>
            <person name="Han C."/>
            <person name="Tapia R."/>
            <person name="Land M."/>
            <person name="Hauser L."/>
            <person name="Kyrpides N."/>
            <person name="Ivanova N."/>
            <person name="Pagani I."/>
            <person name="Nazina T."/>
            <person name="Ivanova A."/>
            <person name="Parshina S."/>
            <person name="Kuever J."/>
            <person name="Muyzer G."/>
            <person name="Plugge C."/>
            <person name="Stams A."/>
            <person name="Woyke T."/>
        </authorList>
    </citation>
    <scope>NUCLEOTIDE SEQUENCE [LARGE SCALE GENOMIC DNA]</scope>
    <source>
        <strain evidence="2">DSM 6115 / VKM B-1805 / 17</strain>
    </source>
</reference>
<dbReference type="KEGG" id="dku:Desku_2481"/>
<organism evidence="1 2">
    <name type="scientific">Desulfofundulus kuznetsovii (strain DSM 6115 / VKM B-1805 / 17)</name>
    <name type="common">Desulfotomaculum kuznetsovii</name>
    <dbReference type="NCBI Taxonomy" id="760568"/>
    <lineage>
        <taxon>Bacteria</taxon>
        <taxon>Bacillati</taxon>
        <taxon>Bacillota</taxon>
        <taxon>Clostridia</taxon>
        <taxon>Eubacteriales</taxon>
        <taxon>Peptococcaceae</taxon>
        <taxon>Desulfofundulus</taxon>
    </lineage>
</organism>
<dbReference type="InterPro" id="IPR029060">
    <property type="entry name" value="PIN-like_dom_sf"/>
</dbReference>
<protein>
    <recommendedName>
        <fullName evidence="3">DUF4935 domain-containing protein</fullName>
    </recommendedName>
</protein>
<dbReference type="SUPFAM" id="SSF88723">
    <property type="entry name" value="PIN domain-like"/>
    <property type="match status" value="1"/>
</dbReference>
<keyword evidence="2" id="KW-1185">Reference proteome</keyword>
<gene>
    <name evidence="1" type="ordered locus">Desku_2481</name>
</gene>
<sequence length="268" mass="31154">MSDAASLIRPTIFLDTNALQYMSSYLRKAKEYKLPPFAETPMIYDEVENVLKQHLPQGIVNYLMNGCKTIAFLEKEVDDADNDGLLVNTSRISKLEMLHGILDGRAHARMALVDIPYRMRIRLKDLSELISMYLDRDDYQQLYGELDDLFNNIRYKVGLPINFVEEEDNILLIATFAEILQSTIFMDVFDCWNYSCAIVSQAEYIITFDRYFRRVINNIHNPINDDWKQVQNVILRELERAFPVATGVTLALPMVRTSLPKETPRPWE</sequence>
<evidence type="ECO:0008006" key="3">
    <source>
        <dbReference type="Google" id="ProtNLM"/>
    </source>
</evidence>
<dbReference type="Proteomes" id="UP000009229">
    <property type="component" value="Chromosome"/>
</dbReference>
<dbReference type="RefSeq" id="WP_013823520.1">
    <property type="nucleotide sequence ID" value="NC_015573.1"/>
</dbReference>